<evidence type="ECO:0000313" key="3">
    <source>
        <dbReference type="Proteomes" id="UP000266441"/>
    </source>
</evidence>
<feature type="chain" id="PRO_5017390806" description="Conjugal transfer protein TraO" evidence="1">
    <location>
        <begin position="21"/>
        <end position="158"/>
    </location>
</feature>
<name>A0A399D4U6_9BACT</name>
<evidence type="ECO:0000256" key="1">
    <source>
        <dbReference type="SAM" id="SignalP"/>
    </source>
</evidence>
<evidence type="ECO:0008006" key="4">
    <source>
        <dbReference type="Google" id="ProtNLM"/>
    </source>
</evidence>
<sequence length="158" mass="17620">MIKIFLMLFCLFFFWGSSSAQDEKPFVPKKMNYSTTQAFHITAGYVPKASINALKATFAFNDFFLRRIGAYTSMEKGLNSDFFTNIFGITGSLHKNIYMWGGVEFFTKNGLLNSDISGLDKVRKEFGVGIILIENLLIKGGWSQSVGPTFGAGVRIPI</sequence>
<evidence type="ECO:0000313" key="2">
    <source>
        <dbReference type="EMBL" id="RIH65692.1"/>
    </source>
</evidence>
<organism evidence="2 3">
    <name type="scientific">Mariniphaga sediminis</name>
    <dbReference type="NCBI Taxonomy" id="1628158"/>
    <lineage>
        <taxon>Bacteria</taxon>
        <taxon>Pseudomonadati</taxon>
        <taxon>Bacteroidota</taxon>
        <taxon>Bacteroidia</taxon>
        <taxon>Marinilabiliales</taxon>
        <taxon>Prolixibacteraceae</taxon>
        <taxon>Mariniphaga</taxon>
    </lineage>
</organism>
<proteinExistence type="predicted"/>
<protein>
    <recommendedName>
        <fullName evidence="4">Conjugal transfer protein TraO</fullName>
    </recommendedName>
</protein>
<dbReference type="EMBL" id="QWET01000005">
    <property type="protein sequence ID" value="RIH65692.1"/>
    <property type="molecule type" value="Genomic_DNA"/>
</dbReference>
<accession>A0A399D4U6</accession>
<keyword evidence="1" id="KW-0732">Signal</keyword>
<comment type="caution">
    <text evidence="2">The sequence shown here is derived from an EMBL/GenBank/DDBJ whole genome shotgun (WGS) entry which is preliminary data.</text>
</comment>
<reference evidence="2 3" key="1">
    <citation type="journal article" date="2015" name="Int. J. Syst. Evol. Microbiol.">
        <title>Mariniphaga sediminis sp. nov., isolated from coastal sediment.</title>
        <authorList>
            <person name="Wang F.Q."/>
            <person name="Shen Q.Y."/>
            <person name="Chen G.J."/>
            <person name="Du Z.J."/>
        </authorList>
    </citation>
    <scope>NUCLEOTIDE SEQUENCE [LARGE SCALE GENOMIC DNA]</scope>
    <source>
        <strain evidence="2 3">SY21</strain>
    </source>
</reference>
<keyword evidence="3" id="KW-1185">Reference proteome</keyword>
<gene>
    <name evidence="2" type="ORF">D1164_08520</name>
</gene>
<dbReference type="Proteomes" id="UP000266441">
    <property type="component" value="Unassembled WGS sequence"/>
</dbReference>
<feature type="signal peptide" evidence="1">
    <location>
        <begin position="1"/>
        <end position="20"/>
    </location>
</feature>
<dbReference type="AlphaFoldDB" id="A0A399D4U6"/>